<dbReference type="CDD" id="cd11715">
    <property type="entry name" value="THUMP_AdoMetMT"/>
    <property type="match status" value="1"/>
</dbReference>
<reference evidence="5 6" key="1">
    <citation type="submission" date="2019-10" db="EMBL/GenBank/DDBJ databases">
        <title>Prolixibacter strains distinguished by the presence of nitrate reductase genes were adept at nitrate-dependent anaerobic corrosion of metallic iron and carbon steel.</title>
        <authorList>
            <person name="Iino T."/>
            <person name="Shono N."/>
            <person name="Ito K."/>
            <person name="Nakamura R."/>
            <person name="Sueoka K."/>
            <person name="Harayama S."/>
            <person name="Ohkuma M."/>
        </authorList>
    </citation>
    <scope>NUCLEOTIDE SEQUENCE [LARGE SCALE GENOMIC DNA]</scope>
    <source>
        <strain evidence="5 6">JCM 13498</strain>
    </source>
</reference>
<dbReference type="InterPro" id="IPR002052">
    <property type="entry name" value="DNA_methylase_N6_adenine_CS"/>
</dbReference>
<sequence length="386" mass="43207">MTALMEKFQMVAKTFAGLEGVLASELEILGAENITEERRAVTFEGTKETLYKANFCLRTALRILKPIAEFEVNDRDDLYAGAKKVDWSKFIELGKTISVDSVVSSEIFINSMYVSMKVKDAVVDQFREKTRKRPSVNTEDPDIRINVHLTGNKCSVSLDSSGESLHKRGYRVAQTEAPINEVLGAGMILLSGWDGKKNFLDPMCGSGTLLIEAAMIALGIPPGMYRKSFGFERWLDFDEEMFEEIYNADYEKDFDGKIVGSDISTRNVAIARANIKNAGLSKHIEVDTMDFAQLQPPFDNGIIVTNPPYGERLKPFSLRALYQMIGDSLKNNFPGYEAWMISSSKDGLKSVGLRPAEKMTLYNGALECSYRCYQLYQGSKKSAKRD</sequence>
<dbReference type="AlphaFoldDB" id="A0A5M4B0Z4"/>
<evidence type="ECO:0000313" key="6">
    <source>
        <dbReference type="Proteomes" id="UP000391834"/>
    </source>
</evidence>
<dbReference type="Pfam" id="PF02926">
    <property type="entry name" value="THUMP"/>
    <property type="match status" value="1"/>
</dbReference>
<comment type="caution">
    <text evidence="5">The sequence shown here is derived from an EMBL/GenBank/DDBJ whole genome shotgun (WGS) entry which is preliminary data.</text>
</comment>
<dbReference type="Pfam" id="PF01170">
    <property type="entry name" value="UPF0020"/>
    <property type="match status" value="1"/>
</dbReference>
<dbReference type="GO" id="GO:0008990">
    <property type="term" value="F:rRNA (guanine-N2-)-methyltransferase activity"/>
    <property type="evidence" value="ECO:0007669"/>
    <property type="project" value="TreeGrafter"/>
</dbReference>
<dbReference type="SUPFAM" id="SSF53335">
    <property type="entry name" value="S-adenosyl-L-methionine-dependent methyltransferases"/>
    <property type="match status" value="1"/>
</dbReference>
<keyword evidence="3" id="KW-0694">RNA-binding</keyword>
<dbReference type="OrthoDB" id="9809404at2"/>
<name>A0A5M4B0Z4_9BACT</name>
<dbReference type="InterPro" id="IPR004114">
    <property type="entry name" value="THUMP_dom"/>
</dbReference>
<dbReference type="Gene3D" id="3.30.2130.30">
    <property type="match status" value="1"/>
</dbReference>
<keyword evidence="6" id="KW-1185">Reference proteome</keyword>
<protein>
    <submittedName>
        <fullName evidence="5">RNA methyltransferase</fullName>
    </submittedName>
</protein>
<proteinExistence type="predicted"/>
<dbReference type="PROSITE" id="PS51165">
    <property type="entry name" value="THUMP"/>
    <property type="match status" value="1"/>
</dbReference>
<evidence type="ECO:0000256" key="1">
    <source>
        <dbReference type="ARBA" id="ARBA00022603"/>
    </source>
</evidence>
<keyword evidence="1 5" id="KW-0489">Methyltransferase</keyword>
<keyword evidence="2 5" id="KW-0808">Transferase</keyword>
<gene>
    <name evidence="5" type="ORF">PbJCM13498_23360</name>
</gene>
<dbReference type="GO" id="GO:0070043">
    <property type="term" value="F:rRNA (guanine-N7-)-methyltransferase activity"/>
    <property type="evidence" value="ECO:0007669"/>
    <property type="project" value="TreeGrafter"/>
</dbReference>
<dbReference type="InterPro" id="IPR053943">
    <property type="entry name" value="RlmKL-like_Mtase_CS"/>
</dbReference>
<dbReference type="EMBL" id="BLAX01000001">
    <property type="protein sequence ID" value="GET33473.1"/>
    <property type="molecule type" value="Genomic_DNA"/>
</dbReference>
<dbReference type="PANTHER" id="PTHR47313">
    <property type="entry name" value="RIBOSOMAL RNA LARGE SUBUNIT METHYLTRANSFERASE K/L"/>
    <property type="match status" value="1"/>
</dbReference>
<dbReference type="Gene3D" id="3.40.50.150">
    <property type="entry name" value="Vaccinia Virus protein VP39"/>
    <property type="match status" value="1"/>
</dbReference>
<evidence type="ECO:0000313" key="5">
    <source>
        <dbReference type="EMBL" id="GET33473.1"/>
    </source>
</evidence>
<dbReference type="SMART" id="SM00981">
    <property type="entry name" value="THUMP"/>
    <property type="match status" value="1"/>
</dbReference>
<feature type="domain" description="THUMP" evidence="4">
    <location>
        <begin position="49"/>
        <end position="160"/>
    </location>
</feature>
<dbReference type="PROSITE" id="PS01261">
    <property type="entry name" value="UPF0020"/>
    <property type="match status" value="1"/>
</dbReference>
<dbReference type="PANTHER" id="PTHR47313:SF1">
    <property type="entry name" value="RIBOSOMAL RNA LARGE SUBUNIT METHYLTRANSFERASE K_L"/>
    <property type="match status" value="1"/>
</dbReference>
<dbReference type="Pfam" id="PF22020">
    <property type="entry name" value="RlmL_1st"/>
    <property type="match status" value="1"/>
</dbReference>
<evidence type="ECO:0000259" key="4">
    <source>
        <dbReference type="PROSITE" id="PS51165"/>
    </source>
</evidence>
<accession>A0A5M4B0Z4</accession>
<dbReference type="InterPro" id="IPR054170">
    <property type="entry name" value="RlmL_1st"/>
</dbReference>
<evidence type="ECO:0000256" key="3">
    <source>
        <dbReference type="PROSITE-ProRule" id="PRU00529"/>
    </source>
</evidence>
<evidence type="ECO:0000256" key="2">
    <source>
        <dbReference type="ARBA" id="ARBA00022679"/>
    </source>
</evidence>
<dbReference type="GO" id="GO:0003723">
    <property type="term" value="F:RNA binding"/>
    <property type="evidence" value="ECO:0007669"/>
    <property type="project" value="UniProtKB-UniRule"/>
</dbReference>
<dbReference type="InterPro" id="IPR029063">
    <property type="entry name" value="SAM-dependent_MTases_sf"/>
</dbReference>
<dbReference type="PROSITE" id="PS00092">
    <property type="entry name" value="N6_MTASE"/>
    <property type="match status" value="1"/>
</dbReference>
<dbReference type="Proteomes" id="UP000391834">
    <property type="component" value="Unassembled WGS sequence"/>
</dbReference>
<dbReference type="InterPro" id="IPR000241">
    <property type="entry name" value="RlmKL-like_Mtase"/>
</dbReference>
<organism evidence="5 6">
    <name type="scientific">Prolixibacter bellariivorans</name>
    <dbReference type="NCBI Taxonomy" id="314319"/>
    <lineage>
        <taxon>Bacteria</taxon>
        <taxon>Pseudomonadati</taxon>
        <taxon>Bacteroidota</taxon>
        <taxon>Bacteroidia</taxon>
        <taxon>Marinilabiliales</taxon>
        <taxon>Prolixibacteraceae</taxon>
        <taxon>Prolixibacter</taxon>
    </lineage>
</organism>